<feature type="region of interest" description="Disordered" evidence="1">
    <location>
        <begin position="247"/>
        <end position="319"/>
    </location>
</feature>
<feature type="compositionally biased region" description="Polar residues" evidence="1">
    <location>
        <begin position="266"/>
        <end position="283"/>
    </location>
</feature>
<reference evidence="3 4" key="2">
    <citation type="submission" date="2019-01" db="EMBL/GenBank/DDBJ databases">
        <title>Motilimonas pumilus sp. nov., isolated from the gut of sea cucumber (Apostichopus japonicus).</title>
        <authorList>
            <person name="Wang F.-Q."/>
            <person name="Ren L.-H."/>
            <person name="Lin Y.-W."/>
            <person name="Sun G.-H."/>
            <person name="Du Z.-J."/>
            <person name="Zhao J.-X."/>
            <person name="Liu X.-J."/>
            <person name="Liu L.-J."/>
        </authorList>
    </citation>
    <scope>NUCLEOTIDE SEQUENCE [LARGE SCALE GENOMIC DNA]</scope>
    <source>
        <strain evidence="3 4">PLHSC7-2</strain>
    </source>
</reference>
<dbReference type="RefSeq" id="WP_119911653.1">
    <property type="nucleotide sequence ID" value="NZ_QZCH01000022.1"/>
</dbReference>
<evidence type="ECO:0008006" key="5">
    <source>
        <dbReference type="Google" id="ProtNLM"/>
    </source>
</evidence>
<evidence type="ECO:0000313" key="4">
    <source>
        <dbReference type="Proteomes" id="UP000283255"/>
    </source>
</evidence>
<protein>
    <recommendedName>
        <fullName evidence="5">Lipoprotein</fullName>
    </recommendedName>
</protein>
<keyword evidence="4" id="KW-1185">Reference proteome</keyword>
<accession>A0A418YC01</accession>
<dbReference type="OrthoDB" id="5291451at2"/>
<feature type="signal peptide" evidence="2">
    <location>
        <begin position="1"/>
        <end position="22"/>
    </location>
</feature>
<proteinExistence type="predicted"/>
<dbReference type="AlphaFoldDB" id="A0A418YC01"/>
<dbReference type="Proteomes" id="UP000283255">
    <property type="component" value="Unassembled WGS sequence"/>
</dbReference>
<dbReference type="EMBL" id="QZCH01000022">
    <property type="protein sequence ID" value="RJG41992.1"/>
    <property type="molecule type" value="Genomic_DNA"/>
</dbReference>
<sequence length="319" mass="35578">MKRLRLQHWMLVCLVMVLTACGNQQEELRDKNIQVAKHKVEALGQQLSTGQVRNANILKQYGMMLSQQKPDYASLAEVMVQDATTQGPMYQSLVRRLDNATSSPQNFVSIEEQIDELENIASAADPVLFSDALSDPINVLADVSDGKLARVNSVSKEASIQANGAEDFGAGSQLVGNPSYGQWQTNSSGMSFWAWYGMYSMFSNLTRPVYYDSWSRGRDYSYYNDYGRSRYTSPSQYRQQEQQVARTKKTFGNNKSSFKSPYAKNRTGSTNVSSASRKAQSATSFASRSSYAKKSSSSNRSSSFRTNRNTSSRSPSRGK</sequence>
<gene>
    <name evidence="3" type="ORF">D1Z90_15260</name>
</gene>
<comment type="caution">
    <text evidence="3">The sequence shown here is derived from an EMBL/GenBank/DDBJ whole genome shotgun (WGS) entry which is preliminary data.</text>
</comment>
<evidence type="ECO:0000313" key="3">
    <source>
        <dbReference type="EMBL" id="RJG41992.1"/>
    </source>
</evidence>
<dbReference type="PROSITE" id="PS51257">
    <property type="entry name" value="PROKAR_LIPOPROTEIN"/>
    <property type="match status" value="1"/>
</dbReference>
<feature type="compositionally biased region" description="Polar residues" evidence="1">
    <location>
        <begin position="247"/>
        <end position="259"/>
    </location>
</feature>
<evidence type="ECO:0000256" key="2">
    <source>
        <dbReference type="SAM" id="SignalP"/>
    </source>
</evidence>
<reference evidence="3 4" key="1">
    <citation type="submission" date="2018-09" db="EMBL/GenBank/DDBJ databases">
        <authorList>
            <person name="Wang F."/>
        </authorList>
    </citation>
    <scope>NUCLEOTIDE SEQUENCE [LARGE SCALE GENOMIC DNA]</scope>
    <source>
        <strain evidence="3 4">PLHSC7-2</strain>
    </source>
</reference>
<feature type="compositionally biased region" description="Low complexity" evidence="1">
    <location>
        <begin position="284"/>
        <end position="319"/>
    </location>
</feature>
<name>A0A418YC01_9GAMM</name>
<organism evidence="3 4">
    <name type="scientific">Motilimonas pumila</name>
    <dbReference type="NCBI Taxonomy" id="2303987"/>
    <lineage>
        <taxon>Bacteria</taxon>
        <taxon>Pseudomonadati</taxon>
        <taxon>Pseudomonadota</taxon>
        <taxon>Gammaproteobacteria</taxon>
        <taxon>Alteromonadales</taxon>
        <taxon>Alteromonadales genera incertae sedis</taxon>
        <taxon>Motilimonas</taxon>
    </lineage>
</organism>
<keyword evidence="2" id="KW-0732">Signal</keyword>
<feature type="chain" id="PRO_5019021021" description="Lipoprotein" evidence="2">
    <location>
        <begin position="23"/>
        <end position="319"/>
    </location>
</feature>
<evidence type="ECO:0000256" key="1">
    <source>
        <dbReference type="SAM" id="MobiDB-lite"/>
    </source>
</evidence>